<proteinExistence type="predicted"/>
<name>A0ABD2NLN1_9CUCU</name>
<dbReference type="InterPro" id="IPR036691">
    <property type="entry name" value="Endo/exonu/phosph_ase_sf"/>
</dbReference>
<comment type="caution">
    <text evidence="2">The sequence shown here is derived from an EMBL/GenBank/DDBJ whole genome shotgun (WGS) entry which is preliminary data.</text>
</comment>
<gene>
    <name evidence="2" type="ORF">HHI36_017029</name>
</gene>
<reference evidence="2 3" key="1">
    <citation type="journal article" date="2021" name="BMC Biol.">
        <title>Horizontally acquired antibacterial genes associated with adaptive radiation of ladybird beetles.</title>
        <authorList>
            <person name="Li H.S."/>
            <person name="Tang X.F."/>
            <person name="Huang Y.H."/>
            <person name="Xu Z.Y."/>
            <person name="Chen M.L."/>
            <person name="Du X.Y."/>
            <person name="Qiu B.Y."/>
            <person name="Chen P.T."/>
            <person name="Zhang W."/>
            <person name="Slipinski A."/>
            <person name="Escalona H.E."/>
            <person name="Waterhouse R.M."/>
            <person name="Zwick A."/>
            <person name="Pang H."/>
        </authorList>
    </citation>
    <scope>NUCLEOTIDE SEQUENCE [LARGE SCALE GENOMIC DNA]</scope>
    <source>
        <strain evidence="2">SYSU2018</strain>
    </source>
</reference>
<organism evidence="2 3">
    <name type="scientific">Cryptolaemus montrouzieri</name>
    <dbReference type="NCBI Taxonomy" id="559131"/>
    <lineage>
        <taxon>Eukaryota</taxon>
        <taxon>Metazoa</taxon>
        <taxon>Ecdysozoa</taxon>
        <taxon>Arthropoda</taxon>
        <taxon>Hexapoda</taxon>
        <taxon>Insecta</taxon>
        <taxon>Pterygota</taxon>
        <taxon>Neoptera</taxon>
        <taxon>Endopterygota</taxon>
        <taxon>Coleoptera</taxon>
        <taxon>Polyphaga</taxon>
        <taxon>Cucujiformia</taxon>
        <taxon>Coccinelloidea</taxon>
        <taxon>Coccinellidae</taxon>
        <taxon>Scymninae</taxon>
        <taxon>Scymnini</taxon>
        <taxon>Cryptolaemus</taxon>
    </lineage>
</organism>
<dbReference type="Proteomes" id="UP001516400">
    <property type="component" value="Unassembled WGS sequence"/>
</dbReference>
<accession>A0ABD2NLN1</accession>
<dbReference type="SUPFAM" id="SSF56219">
    <property type="entry name" value="DNase I-like"/>
    <property type="match status" value="1"/>
</dbReference>
<protein>
    <recommendedName>
        <fullName evidence="1">Endonuclease/exonuclease/phosphatase domain-containing protein</fullName>
    </recommendedName>
</protein>
<dbReference type="EMBL" id="JABFTP020000124">
    <property type="protein sequence ID" value="KAL3279520.1"/>
    <property type="molecule type" value="Genomic_DNA"/>
</dbReference>
<evidence type="ECO:0000259" key="1">
    <source>
        <dbReference type="Pfam" id="PF14529"/>
    </source>
</evidence>
<evidence type="ECO:0000313" key="2">
    <source>
        <dbReference type="EMBL" id="KAL3279520.1"/>
    </source>
</evidence>
<dbReference type="Gene3D" id="3.60.10.10">
    <property type="entry name" value="Endonuclease/exonuclease/phosphatase"/>
    <property type="match status" value="1"/>
</dbReference>
<keyword evidence="3" id="KW-1185">Reference proteome</keyword>
<feature type="domain" description="Endonuclease/exonuclease/phosphatase" evidence="1">
    <location>
        <begin position="45"/>
        <end position="150"/>
    </location>
</feature>
<sequence length="238" mass="27853">MKTAHNCRPTKVGGVALYIRNDLHYGEIEIESPKNCNIYKSLGYQIYVVYRAQKQCKLFFRLLQKVLESSQKLIVIGDLNLDVSRSSNMIKRFKNIVLENHYIIQNTNRRFISTLRNTNKTTIIDHLLTPKSIKKCNMITTDTAISDHKLLYSKIFLKSEDRCVERSKDKKKLSITNYDTFTSYLKANIETSDDFDTFIDIVKKGKMKSTSTKYLSTQNRNDWYNLKIHCKINQRDKA</sequence>
<dbReference type="AlphaFoldDB" id="A0ABD2NLN1"/>
<dbReference type="Pfam" id="PF14529">
    <property type="entry name" value="Exo_endo_phos_2"/>
    <property type="match status" value="1"/>
</dbReference>
<evidence type="ECO:0000313" key="3">
    <source>
        <dbReference type="Proteomes" id="UP001516400"/>
    </source>
</evidence>
<dbReference type="InterPro" id="IPR005135">
    <property type="entry name" value="Endo/exonuclease/phosphatase"/>
</dbReference>